<dbReference type="Proteomes" id="UP000283269">
    <property type="component" value="Unassembled WGS sequence"/>
</dbReference>
<gene>
    <name evidence="1" type="ORF">CVT25_010523</name>
</gene>
<evidence type="ECO:0000313" key="2">
    <source>
        <dbReference type="Proteomes" id="UP000283269"/>
    </source>
</evidence>
<name>A0A409X2M1_PSICY</name>
<keyword evidence="2" id="KW-1185">Reference proteome</keyword>
<protein>
    <submittedName>
        <fullName evidence="1">Uncharacterized protein</fullName>
    </submittedName>
</protein>
<comment type="caution">
    <text evidence="1">The sequence shown here is derived from an EMBL/GenBank/DDBJ whole genome shotgun (WGS) entry which is preliminary data.</text>
</comment>
<accession>A0A409X2M1</accession>
<dbReference type="AlphaFoldDB" id="A0A409X2M1"/>
<evidence type="ECO:0000313" key="1">
    <source>
        <dbReference type="EMBL" id="PPQ84991.1"/>
    </source>
</evidence>
<organism evidence="1 2">
    <name type="scientific">Psilocybe cyanescens</name>
    <dbReference type="NCBI Taxonomy" id="93625"/>
    <lineage>
        <taxon>Eukaryota</taxon>
        <taxon>Fungi</taxon>
        <taxon>Dikarya</taxon>
        <taxon>Basidiomycota</taxon>
        <taxon>Agaricomycotina</taxon>
        <taxon>Agaricomycetes</taxon>
        <taxon>Agaricomycetidae</taxon>
        <taxon>Agaricales</taxon>
        <taxon>Agaricineae</taxon>
        <taxon>Strophariaceae</taxon>
        <taxon>Psilocybe</taxon>
    </lineage>
</organism>
<reference evidence="1 2" key="1">
    <citation type="journal article" date="2018" name="Evol. Lett.">
        <title>Horizontal gene cluster transfer increased hallucinogenic mushroom diversity.</title>
        <authorList>
            <person name="Reynolds H.T."/>
            <person name="Vijayakumar V."/>
            <person name="Gluck-Thaler E."/>
            <person name="Korotkin H.B."/>
            <person name="Matheny P.B."/>
            <person name="Slot J.C."/>
        </authorList>
    </citation>
    <scope>NUCLEOTIDE SEQUENCE [LARGE SCALE GENOMIC DNA]</scope>
    <source>
        <strain evidence="1 2">2631</strain>
    </source>
</reference>
<sequence length="111" mass="12765">MEYKDTYLNCTQSIIAHIIEINVHIWSGQGILLSSFEPGIQHKDSPTSFRTVFRQTTSCNSYVGVTMFARDRTHKGECDMAVGFNVERLLDFVMVKCISFDILLVKYKHLQ</sequence>
<dbReference type="InParanoid" id="A0A409X2M1"/>
<dbReference type="EMBL" id="NHYD01002775">
    <property type="protein sequence ID" value="PPQ84991.1"/>
    <property type="molecule type" value="Genomic_DNA"/>
</dbReference>
<dbReference type="OrthoDB" id="10420385at2759"/>
<proteinExistence type="predicted"/>